<evidence type="ECO:0000256" key="5">
    <source>
        <dbReference type="ARBA" id="ARBA00022898"/>
    </source>
</evidence>
<dbReference type="AlphaFoldDB" id="A0A1R4KGL2"/>
<dbReference type="EMBL" id="FUKW01000139">
    <property type="protein sequence ID" value="SJN43337.1"/>
    <property type="molecule type" value="Genomic_DNA"/>
</dbReference>
<dbReference type="Gene3D" id="3.90.1150.10">
    <property type="entry name" value="Aspartate Aminotransferase, domain 1"/>
    <property type="match status" value="1"/>
</dbReference>
<evidence type="ECO:0000256" key="4">
    <source>
        <dbReference type="ARBA" id="ARBA00022679"/>
    </source>
</evidence>
<evidence type="ECO:0000256" key="3">
    <source>
        <dbReference type="ARBA" id="ARBA00012239"/>
    </source>
</evidence>
<evidence type="ECO:0000256" key="6">
    <source>
        <dbReference type="ARBA" id="ARBA00050776"/>
    </source>
</evidence>
<gene>
    <name evidence="8" type="ORF">FM115_09995</name>
</gene>
<dbReference type="GO" id="GO:0006534">
    <property type="term" value="P:cysteine metabolic process"/>
    <property type="evidence" value="ECO:0007669"/>
    <property type="project" value="InterPro"/>
</dbReference>
<dbReference type="RefSeq" id="WP_087059819.1">
    <property type="nucleotide sequence ID" value="NZ_FUKW01000139.1"/>
</dbReference>
<dbReference type="Pfam" id="PF00266">
    <property type="entry name" value="Aminotran_5"/>
    <property type="match status" value="1"/>
</dbReference>
<reference evidence="8 9" key="1">
    <citation type="submission" date="2017-02" db="EMBL/GenBank/DDBJ databases">
        <authorList>
            <person name="Peterson S.W."/>
        </authorList>
    </citation>
    <scope>NUCLEOTIDE SEQUENCE [LARGE SCALE GENOMIC DNA]</scope>
    <source>
        <strain evidence="8 9">42ea</strain>
    </source>
</reference>
<dbReference type="InterPro" id="IPR010970">
    <property type="entry name" value="Cys_dSase_SufS"/>
</dbReference>
<dbReference type="CDD" id="cd06453">
    <property type="entry name" value="SufS_like"/>
    <property type="match status" value="1"/>
</dbReference>
<organism evidence="8 9">
    <name type="scientific">Marinilactibacillus psychrotolerans 42ea</name>
    <dbReference type="NCBI Taxonomy" id="1255609"/>
    <lineage>
        <taxon>Bacteria</taxon>
        <taxon>Bacillati</taxon>
        <taxon>Bacillota</taxon>
        <taxon>Bacilli</taxon>
        <taxon>Lactobacillales</taxon>
        <taxon>Carnobacteriaceae</taxon>
        <taxon>Marinilactibacillus</taxon>
    </lineage>
</organism>
<dbReference type="PANTHER" id="PTHR43586">
    <property type="entry name" value="CYSTEINE DESULFURASE"/>
    <property type="match status" value="1"/>
</dbReference>
<evidence type="ECO:0000256" key="2">
    <source>
        <dbReference type="ARBA" id="ARBA00010447"/>
    </source>
</evidence>
<dbReference type="EC" id="2.8.1.7" evidence="3"/>
<dbReference type="InterPro" id="IPR015424">
    <property type="entry name" value="PyrdxlP-dep_Trfase"/>
</dbReference>
<dbReference type="InterPro" id="IPR000192">
    <property type="entry name" value="Aminotrans_V_dom"/>
</dbReference>
<dbReference type="PIRSF" id="PIRSF005572">
    <property type="entry name" value="NifS"/>
    <property type="match status" value="1"/>
</dbReference>
<dbReference type="SUPFAM" id="SSF53383">
    <property type="entry name" value="PLP-dependent transferases"/>
    <property type="match status" value="1"/>
</dbReference>
<dbReference type="InterPro" id="IPR016454">
    <property type="entry name" value="Cysteine_dSase"/>
</dbReference>
<name>A0A1R4KGL2_9LACT</name>
<feature type="domain" description="Aminotransferase class V" evidence="7">
    <location>
        <begin position="28"/>
        <end position="399"/>
    </location>
</feature>
<proteinExistence type="inferred from homology"/>
<dbReference type="NCBIfam" id="TIGR01979">
    <property type="entry name" value="sufS"/>
    <property type="match status" value="1"/>
</dbReference>
<keyword evidence="5" id="KW-0663">Pyridoxal phosphate</keyword>
<dbReference type="PANTHER" id="PTHR43586:SF8">
    <property type="entry name" value="CYSTEINE DESULFURASE 1, CHLOROPLASTIC"/>
    <property type="match status" value="1"/>
</dbReference>
<comment type="similarity">
    <text evidence="2">Belongs to the class-V pyridoxal-phosphate-dependent aminotransferase family. Csd subfamily.</text>
</comment>
<accession>A0A1R4KGL2</accession>
<dbReference type="Gene3D" id="3.40.640.10">
    <property type="entry name" value="Type I PLP-dependent aspartate aminotransferase-like (Major domain)"/>
    <property type="match status" value="1"/>
</dbReference>
<keyword evidence="4 8" id="KW-0808">Transferase</keyword>
<sequence>MTVPFEPFEQLKNDFAILNQIVNDEPLVYLDNAATTQKPEAVLQALEIYYHTSNANVHRGVHTLAERATSQYEGSREVIRAFIHASETAEVLFTRGTTTSLNWVARSFGEMIVEPEDEILISYMEHHSNIIPWQQLAKKKKAKLVYIELTEDGQLDLEDVKNKITDKTKIVSLTHVSNVLGVVNPIKQISDWIHEQNGYLVVDGAQAVPHMPVDVQALDADFYAFSGHKMLGPTGIGVLYGKRALLEQTEPIEFGGEMIDFVEEQDSTWKELPWKFEAGTPNIAGAIGLAAAIHYLNNIGMENIMQHEREIVEYIMPKLEAIEGLTLFGPKDVVHRTGVISFNIDGIHPHDVATAMDMEGVAVRAGHHCAQPLMTYLNQPATARASFYLYNTKADADKFVEAIIATKEFFLNGLN</sequence>
<dbReference type="InterPro" id="IPR015421">
    <property type="entry name" value="PyrdxlP-dep_Trfase_major"/>
</dbReference>
<dbReference type="GO" id="GO:0030170">
    <property type="term" value="F:pyridoxal phosphate binding"/>
    <property type="evidence" value="ECO:0007669"/>
    <property type="project" value="InterPro"/>
</dbReference>
<dbReference type="Proteomes" id="UP000195611">
    <property type="component" value="Unassembled WGS sequence"/>
</dbReference>
<protein>
    <recommendedName>
        <fullName evidence="3">cysteine desulfurase</fullName>
        <ecNumber evidence="3">2.8.1.7</ecNumber>
    </recommendedName>
</protein>
<comment type="catalytic activity">
    <reaction evidence="6">
        <text>(sulfur carrier)-H + L-cysteine = (sulfur carrier)-SH + L-alanine</text>
        <dbReference type="Rhea" id="RHEA:43892"/>
        <dbReference type="Rhea" id="RHEA-COMP:14737"/>
        <dbReference type="Rhea" id="RHEA-COMP:14739"/>
        <dbReference type="ChEBI" id="CHEBI:29917"/>
        <dbReference type="ChEBI" id="CHEBI:35235"/>
        <dbReference type="ChEBI" id="CHEBI:57972"/>
        <dbReference type="ChEBI" id="CHEBI:64428"/>
        <dbReference type="EC" id="2.8.1.7"/>
    </reaction>
</comment>
<evidence type="ECO:0000313" key="8">
    <source>
        <dbReference type="EMBL" id="SJN43337.1"/>
    </source>
</evidence>
<evidence type="ECO:0000259" key="7">
    <source>
        <dbReference type="Pfam" id="PF00266"/>
    </source>
</evidence>
<dbReference type="GO" id="GO:0031071">
    <property type="term" value="F:cysteine desulfurase activity"/>
    <property type="evidence" value="ECO:0007669"/>
    <property type="project" value="UniProtKB-EC"/>
</dbReference>
<comment type="cofactor">
    <cofactor evidence="1">
        <name>pyridoxal 5'-phosphate</name>
        <dbReference type="ChEBI" id="CHEBI:597326"/>
    </cofactor>
</comment>
<evidence type="ECO:0000313" key="9">
    <source>
        <dbReference type="Proteomes" id="UP000195611"/>
    </source>
</evidence>
<evidence type="ECO:0000256" key="1">
    <source>
        <dbReference type="ARBA" id="ARBA00001933"/>
    </source>
</evidence>
<dbReference type="InterPro" id="IPR015422">
    <property type="entry name" value="PyrdxlP-dep_Trfase_small"/>
</dbReference>